<reference evidence="5" key="1">
    <citation type="submission" date="2017-05" db="EMBL/GenBank/DDBJ databases">
        <authorList>
            <person name="Sung H."/>
        </authorList>
    </citation>
    <scope>NUCLEOTIDE SEQUENCE [LARGE SCALE GENOMIC DNA]</scope>
    <source>
        <strain evidence="5">AMac2203</strain>
    </source>
</reference>
<dbReference type="AlphaFoldDB" id="A0A1Y0CW20"/>
<dbReference type="OrthoDB" id="9806939at2"/>
<feature type="domain" description="Multidrug resistance protein MdtA-like barrel-sandwich hybrid" evidence="3">
    <location>
        <begin position="83"/>
        <end position="207"/>
    </location>
</feature>
<evidence type="ECO:0000313" key="5">
    <source>
        <dbReference type="Proteomes" id="UP000243793"/>
    </source>
</evidence>
<evidence type="ECO:0000313" key="4">
    <source>
        <dbReference type="EMBL" id="ART79097.1"/>
    </source>
</evidence>
<dbReference type="SUPFAM" id="SSF111369">
    <property type="entry name" value="HlyD-like secretion proteins"/>
    <property type="match status" value="1"/>
</dbReference>
<dbReference type="Gene3D" id="1.10.287.470">
    <property type="entry name" value="Helix hairpin bin"/>
    <property type="match status" value="1"/>
</dbReference>
<name>A0A1Y0CW20_9GAMM</name>
<keyword evidence="2" id="KW-0472">Membrane</keyword>
<evidence type="ECO:0000259" key="3">
    <source>
        <dbReference type="Pfam" id="PF25917"/>
    </source>
</evidence>
<organism evidence="4 5">
    <name type="scientific">Oceanisphaera avium</name>
    <dbReference type="NCBI Taxonomy" id="1903694"/>
    <lineage>
        <taxon>Bacteria</taxon>
        <taxon>Pseudomonadati</taxon>
        <taxon>Pseudomonadota</taxon>
        <taxon>Gammaproteobacteria</taxon>
        <taxon>Aeromonadales</taxon>
        <taxon>Aeromonadaceae</taxon>
        <taxon>Oceanisphaera</taxon>
    </lineage>
</organism>
<dbReference type="Gene3D" id="2.40.30.170">
    <property type="match status" value="1"/>
</dbReference>
<dbReference type="NCBIfam" id="TIGR01730">
    <property type="entry name" value="RND_mfp"/>
    <property type="match status" value="1"/>
</dbReference>
<dbReference type="Pfam" id="PF25917">
    <property type="entry name" value="BSH_RND"/>
    <property type="match status" value="1"/>
</dbReference>
<dbReference type="PANTHER" id="PTHR30469:SF29">
    <property type="entry name" value="BLR2860 PROTEIN"/>
    <property type="match status" value="1"/>
</dbReference>
<dbReference type="Proteomes" id="UP000243793">
    <property type="component" value="Chromosome"/>
</dbReference>
<feature type="transmembrane region" description="Helical" evidence="2">
    <location>
        <begin position="15"/>
        <end position="31"/>
    </location>
</feature>
<protein>
    <recommendedName>
        <fullName evidence="3">Multidrug resistance protein MdtA-like barrel-sandwich hybrid domain-containing protein</fullName>
    </recommendedName>
</protein>
<dbReference type="KEGG" id="ocm:CBP12_02175"/>
<sequence>MAPSKAGSWLASHKKLTWCVVIIMLLMLWWWRGDLQQAQTNVPPVRPGNETRDAFVVQAKVIKAQPYQENMVVQGKLIPIYSVTMRAQVSGTVQQREQLGQSVSHDQVLITLSDEGRSASLKQAQADLALRQAEASAGARLRAKQHISQTQLLTLKAEAAAAQATLTNAQLALKHSQIRAPFAAKIDNLAVEVGDFVQVGEELLTLVDTRRLKLNASVSSQEVTKLSEGLPVRVRLLDGRELQGKLGFIAQAADEQTRSFALEAEIDNPLGWRVAGASAGLHISLPIEEAMRLSPALLALNDLSQLGVYILDEQDRMHWQQVELLSITPEAAWVSGLGTQARVVTRGADFVTTDTPLKVKMLEEATPVKNTAPLASPEEPRP</sequence>
<dbReference type="RefSeq" id="WP_086962524.1">
    <property type="nucleotide sequence ID" value="NZ_CP021376.1"/>
</dbReference>
<proteinExistence type="inferred from homology"/>
<dbReference type="GO" id="GO:0015562">
    <property type="term" value="F:efflux transmembrane transporter activity"/>
    <property type="evidence" value="ECO:0007669"/>
    <property type="project" value="TreeGrafter"/>
</dbReference>
<dbReference type="PANTHER" id="PTHR30469">
    <property type="entry name" value="MULTIDRUG RESISTANCE PROTEIN MDTA"/>
    <property type="match status" value="1"/>
</dbReference>
<dbReference type="GO" id="GO:1990281">
    <property type="term" value="C:efflux pump complex"/>
    <property type="evidence" value="ECO:0007669"/>
    <property type="project" value="TreeGrafter"/>
</dbReference>
<comment type="similarity">
    <text evidence="1">Belongs to the membrane fusion protein (MFP) (TC 8.A.1) family.</text>
</comment>
<accession>A0A1Y0CW20</accession>
<gene>
    <name evidence="4" type="ORF">CBP12_02175</name>
</gene>
<evidence type="ECO:0000256" key="1">
    <source>
        <dbReference type="ARBA" id="ARBA00009477"/>
    </source>
</evidence>
<keyword evidence="2" id="KW-1133">Transmembrane helix</keyword>
<dbReference type="EMBL" id="CP021376">
    <property type="protein sequence ID" value="ART79097.1"/>
    <property type="molecule type" value="Genomic_DNA"/>
</dbReference>
<keyword evidence="2" id="KW-0812">Transmembrane</keyword>
<dbReference type="InterPro" id="IPR058625">
    <property type="entry name" value="MdtA-like_BSH"/>
</dbReference>
<dbReference type="Gene3D" id="2.40.50.100">
    <property type="match status" value="1"/>
</dbReference>
<evidence type="ECO:0000256" key="2">
    <source>
        <dbReference type="SAM" id="Phobius"/>
    </source>
</evidence>
<dbReference type="InterPro" id="IPR006143">
    <property type="entry name" value="RND_pump_MFP"/>
</dbReference>
<keyword evidence="5" id="KW-1185">Reference proteome</keyword>